<name>A5BCR4_VITVI</name>
<gene>
    <name evidence="1" type="ORF">VITISV_006358</name>
</gene>
<sequence>MGNAVSIKCLIIDPGDMLEGSLESVGARACVATGGSGCEALDDSLGLEVLALLTRGHEAVAPYGESTGPLWWPPKVANHEAPEQRKLFASECDSVKGSKGPSSPCHMEIEKWASGSCSKGSVEWDRDGGVRCEGEGRVNRGWNQNKGTG</sequence>
<organism evidence="1">
    <name type="scientific">Vitis vinifera</name>
    <name type="common">Grape</name>
    <dbReference type="NCBI Taxonomy" id="29760"/>
    <lineage>
        <taxon>Eukaryota</taxon>
        <taxon>Viridiplantae</taxon>
        <taxon>Streptophyta</taxon>
        <taxon>Embryophyta</taxon>
        <taxon>Tracheophyta</taxon>
        <taxon>Spermatophyta</taxon>
        <taxon>Magnoliopsida</taxon>
        <taxon>eudicotyledons</taxon>
        <taxon>Gunneridae</taxon>
        <taxon>Pentapetalae</taxon>
        <taxon>rosids</taxon>
        <taxon>Vitales</taxon>
        <taxon>Vitaceae</taxon>
        <taxon>Viteae</taxon>
        <taxon>Vitis</taxon>
    </lineage>
</organism>
<proteinExistence type="predicted"/>
<protein>
    <submittedName>
        <fullName evidence="1">Uncharacterized protein</fullName>
    </submittedName>
</protein>
<reference evidence="1" key="1">
    <citation type="journal article" date="2007" name="PLoS ONE">
        <title>The first genome sequence of an elite grapevine cultivar (Pinot noir Vitis vinifera L.): coping with a highly heterozygous genome.</title>
        <authorList>
            <person name="Velasco R."/>
            <person name="Zharkikh A."/>
            <person name="Troggio M."/>
            <person name="Cartwright D.A."/>
            <person name="Cestaro A."/>
            <person name="Pruss D."/>
            <person name="Pindo M."/>
            <person name="FitzGerald L.M."/>
            <person name="Vezzulli S."/>
            <person name="Reid J."/>
            <person name="Malacarne G."/>
            <person name="Iliev D."/>
            <person name="Coppola G."/>
            <person name="Wardell B."/>
            <person name="Micheletti D."/>
            <person name="Macalma T."/>
            <person name="Facci M."/>
            <person name="Mitchell J.T."/>
            <person name="Perazzolli M."/>
            <person name="Eldredge G."/>
            <person name="Gatto P."/>
            <person name="Oyzerski R."/>
            <person name="Moretto M."/>
            <person name="Gutin N."/>
            <person name="Stefanini M."/>
            <person name="Chen Y."/>
            <person name="Segala C."/>
            <person name="Davenport C."/>
            <person name="Dematte L."/>
            <person name="Mraz A."/>
            <person name="Battilana J."/>
            <person name="Stormo K."/>
            <person name="Costa F."/>
            <person name="Tao Q."/>
            <person name="Si-Ammour A."/>
            <person name="Harkins T."/>
            <person name="Lackey A."/>
            <person name="Perbost C."/>
            <person name="Taillon B."/>
            <person name="Stella A."/>
            <person name="Solovyev V."/>
            <person name="Fawcett J.A."/>
            <person name="Sterck L."/>
            <person name="Vandepoele K."/>
            <person name="Grando S.M."/>
            <person name="Toppo S."/>
            <person name="Moser C."/>
            <person name="Lanchbury J."/>
            <person name="Bogden R."/>
            <person name="Skolnick M."/>
            <person name="Sgaramella V."/>
            <person name="Bhatnagar S.K."/>
            <person name="Fontana P."/>
            <person name="Gutin A."/>
            <person name="Van de Peer Y."/>
            <person name="Salamini F."/>
            <person name="Viola R."/>
        </authorList>
    </citation>
    <scope>NUCLEOTIDE SEQUENCE</scope>
</reference>
<evidence type="ECO:0000313" key="1">
    <source>
        <dbReference type="EMBL" id="CAN61234.1"/>
    </source>
</evidence>
<dbReference type="EMBL" id="AM454782">
    <property type="protein sequence ID" value="CAN61234.1"/>
    <property type="molecule type" value="Genomic_DNA"/>
</dbReference>
<accession>A5BCR4</accession>
<dbReference type="AlphaFoldDB" id="A5BCR4"/>